<dbReference type="EMBL" id="BQNB010011386">
    <property type="protein sequence ID" value="GJS89892.1"/>
    <property type="molecule type" value="Genomic_DNA"/>
</dbReference>
<reference evidence="4" key="2">
    <citation type="submission" date="2022-01" db="EMBL/GenBank/DDBJ databases">
        <authorList>
            <person name="Yamashiro T."/>
            <person name="Shiraishi A."/>
            <person name="Satake H."/>
            <person name="Nakayama K."/>
        </authorList>
    </citation>
    <scope>NUCLEOTIDE SEQUENCE</scope>
</reference>
<comment type="caution">
    <text evidence="4">The sequence shown here is derived from an EMBL/GenBank/DDBJ whole genome shotgun (WGS) entry which is preliminary data.</text>
</comment>
<evidence type="ECO:0000313" key="5">
    <source>
        <dbReference type="Proteomes" id="UP001151760"/>
    </source>
</evidence>
<protein>
    <submittedName>
        <fullName evidence="4">c-Myc-binding protein</fullName>
    </submittedName>
</protein>
<keyword evidence="3" id="KW-0539">Nucleus</keyword>
<dbReference type="Proteomes" id="UP001151760">
    <property type="component" value="Unassembled WGS sequence"/>
</dbReference>
<gene>
    <name evidence="4" type="ORF">Tco_0772528</name>
</gene>
<accession>A0ABQ4ZLU7</accession>
<comment type="similarity">
    <text evidence="2">Belongs to the AMY1 family.</text>
</comment>
<proteinExistence type="inferred from homology"/>
<dbReference type="PANTHER" id="PTHR13168">
    <property type="entry name" value="ASSOCIATE OF C-MYC AMY-1"/>
    <property type="match status" value="1"/>
</dbReference>
<evidence type="ECO:0000256" key="3">
    <source>
        <dbReference type="ARBA" id="ARBA00023242"/>
    </source>
</evidence>
<sequence>DGAHDGKDFVKSKKIIHLAPATYYLTKVELRFVQQTLGGHSLSEYENLQAEMSDLKIRYNELLPLHEEICSQVQNLILPSTFKGVNLQSGGWKEAESAAENTAGGRGGGGGRRVGTGPMGLSLQTSLNVTGDNNNKVEVVADKDDATPENVEEPLTMNILVSTLRPLSMQIAENNTAVVSECRGLMLQALGSVMTNKYNEDYHGARLIVWLTNFMEWKDLYLIITGQQGINERNVTVERMSGGVFGVNSDVLSFDTPACTVSRPKSVQKGANIQTHVRVVWTLVDDCGLRMPYHVNLKVEVGATRHVLCKLESNGIANGVVQTSKNSHGFTSLHPAHALTHFSYPHIVYPPSPIFFSSSTVSTIHQSPVSHTSYTKKRSDHQMRHDSRRWIRRVRGWEMPPVVSDVVVAAAVEDCSGYFSANVEFVHVNMSDEGYRSCPLCAEEMLLTEQQLKHCDICYEIRKQKQWTDVYMCRNSNKHRQWVILCNIWPMSRDKLACADHEPVINPIHRLLMPGLPDDRCGSAGVKLLMTLADIN</sequence>
<name>A0ABQ4ZLU7_9ASTR</name>
<dbReference type="InterPro" id="IPR026060">
    <property type="entry name" value="AMY1"/>
</dbReference>
<organism evidence="4 5">
    <name type="scientific">Tanacetum coccineum</name>
    <dbReference type="NCBI Taxonomy" id="301880"/>
    <lineage>
        <taxon>Eukaryota</taxon>
        <taxon>Viridiplantae</taxon>
        <taxon>Streptophyta</taxon>
        <taxon>Embryophyta</taxon>
        <taxon>Tracheophyta</taxon>
        <taxon>Spermatophyta</taxon>
        <taxon>Magnoliopsida</taxon>
        <taxon>eudicotyledons</taxon>
        <taxon>Gunneridae</taxon>
        <taxon>Pentapetalae</taxon>
        <taxon>asterids</taxon>
        <taxon>campanulids</taxon>
        <taxon>Asterales</taxon>
        <taxon>Asteraceae</taxon>
        <taxon>Asteroideae</taxon>
        <taxon>Anthemideae</taxon>
        <taxon>Anthemidinae</taxon>
        <taxon>Tanacetum</taxon>
    </lineage>
</organism>
<comment type="subcellular location">
    <subcellularLocation>
        <location evidence="1">Nucleus</location>
    </subcellularLocation>
</comment>
<keyword evidence="5" id="KW-1185">Reference proteome</keyword>
<evidence type="ECO:0000256" key="2">
    <source>
        <dbReference type="ARBA" id="ARBA00009389"/>
    </source>
</evidence>
<evidence type="ECO:0000313" key="4">
    <source>
        <dbReference type="EMBL" id="GJS89892.1"/>
    </source>
</evidence>
<feature type="non-terminal residue" evidence="4">
    <location>
        <position position="1"/>
    </location>
</feature>
<evidence type="ECO:0000256" key="1">
    <source>
        <dbReference type="ARBA" id="ARBA00004123"/>
    </source>
</evidence>
<reference evidence="4" key="1">
    <citation type="journal article" date="2022" name="Int. J. Mol. Sci.">
        <title>Draft Genome of Tanacetum Coccineum: Genomic Comparison of Closely Related Tanacetum-Family Plants.</title>
        <authorList>
            <person name="Yamashiro T."/>
            <person name="Shiraishi A."/>
            <person name="Nakayama K."/>
            <person name="Satake H."/>
        </authorList>
    </citation>
    <scope>NUCLEOTIDE SEQUENCE</scope>
</reference>
<dbReference type="PANTHER" id="PTHR13168:SF0">
    <property type="entry name" value="C-MYC-BINDING PROTEIN"/>
    <property type="match status" value="1"/>
</dbReference>